<evidence type="ECO:0000313" key="3">
    <source>
        <dbReference type="Proteomes" id="UP000240996"/>
    </source>
</evidence>
<proteinExistence type="predicted"/>
<dbReference type="AlphaFoldDB" id="A0A2T4YNW9"/>
<reference evidence="2 3" key="1">
    <citation type="submission" date="2018-04" db="EMBL/GenBank/DDBJ databases">
        <title>Genomic Encyclopedia of Type Strains, Phase III (KMG-III): the genomes of soil and plant-associated and newly described type strains.</title>
        <authorList>
            <person name="Whitman W."/>
        </authorList>
    </citation>
    <scope>NUCLEOTIDE SEQUENCE [LARGE SCALE GENOMIC DNA]</scope>
    <source>
        <strain evidence="2 3">NW12</strain>
    </source>
</reference>
<dbReference type="NCBIfam" id="NF033788">
    <property type="entry name" value="HTH_metalloreg"/>
    <property type="match status" value="1"/>
</dbReference>
<dbReference type="SUPFAM" id="SSF46785">
    <property type="entry name" value="Winged helix' DNA-binding domain"/>
    <property type="match status" value="1"/>
</dbReference>
<organism evidence="2 3">
    <name type="scientific">Sphingomonas aerolata</name>
    <dbReference type="NCBI Taxonomy" id="185951"/>
    <lineage>
        <taxon>Bacteria</taxon>
        <taxon>Pseudomonadati</taxon>
        <taxon>Pseudomonadota</taxon>
        <taxon>Alphaproteobacteria</taxon>
        <taxon>Sphingomonadales</taxon>
        <taxon>Sphingomonadaceae</taxon>
        <taxon>Sphingomonas</taxon>
    </lineage>
</organism>
<dbReference type="PROSITE" id="PS50987">
    <property type="entry name" value="HTH_ARSR_2"/>
    <property type="match status" value="1"/>
</dbReference>
<dbReference type="GO" id="GO:0003700">
    <property type="term" value="F:DNA-binding transcription factor activity"/>
    <property type="evidence" value="ECO:0007669"/>
    <property type="project" value="InterPro"/>
</dbReference>
<evidence type="ECO:0000313" key="2">
    <source>
        <dbReference type="EMBL" id="PTM45105.1"/>
    </source>
</evidence>
<feature type="domain" description="HTH arsR-type" evidence="1">
    <location>
        <begin position="6"/>
        <end position="100"/>
    </location>
</feature>
<protein>
    <submittedName>
        <fullName evidence="2">ArsR family transcriptional regulator</fullName>
    </submittedName>
</protein>
<evidence type="ECO:0000259" key="1">
    <source>
        <dbReference type="PROSITE" id="PS50987"/>
    </source>
</evidence>
<dbReference type="InterPro" id="IPR036390">
    <property type="entry name" value="WH_DNA-bd_sf"/>
</dbReference>
<dbReference type="Gene3D" id="1.10.10.10">
    <property type="entry name" value="Winged helix-like DNA-binding domain superfamily/Winged helix DNA-binding domain"/>
    <property type="match status" value="1"/>
</dbReference>
<dbReference type="Pfam" id="PF01022">
    <property type="entry name" value="HTH_5"/>
    <property type="match status" value="1"/>
</dbReference>
<dbReference type="CDD" id="cd00090">
    <property type="entry name" value="HTH_ARSR"/>
    <property type="match status" value="1"/>
</dbReference>
<accession>A0A2T4YNW9</accession>
<name>A0A2T4YNW9_9SPHN</name>
<dbReference type="InterPro" id="IPR011991">
    <property type="entry name" value="ArsR-like_HTH"/>
</dbReference>
<dbReference type="PANTHER" id="PTHR38600:SF1">
    <property type="entry name" value="TRANSCRIPTIONAL REGULATORY PROTEIN"/>
    <property type="match status" value="1"/>
</dbReference>
<dbReference type="SMART" id="SM00418">
    <property type="entry name" value="HTH_ARSR"/>
    <property type="match status" value="1"/>
</dbReference>
<gene>
    <name evidence="2" type="ORF">C8J24_3325</name>
</gene>
<comment type="caution">
    <text evidence="2">The sequence shown here is derived from an EMBL/GenBank/DDBJ whole genome shotgun (WGS) entry which is preliminary data.</text>
</comment>
<dbReference type="EMBL" id="PZZN01000003">
    <property type="protein sequence ID" value="PTM45105.1"/>
    <property type="molecule type" value="Genomic_DNA"/>
</dbReference>
<keyword evidence="3" id="KW-1185">Reference proteome</keyword>
<dbReference type="InterPro" id="IPR001845">
    <property type="entry name" value="HTH_ArsR_DNA-bd_dom"/>
</dbReference>
<dbReference type="InterPro" id="IPR036388">
    <property type="entry name" value="WH-like_DNA-bd_sf"/>
</dbReference>
<dbReference type="PANTHER" id="PTHR38600">
    <property type="entry name" value="TRANSCRIPTIONAL REGULATORY PROTEIN"/>
    <property type="match status" value="1"/>
</dbReference>
<sequence length="120" mass="13349">MMQPAVESVRSSRVDRLFHALGDANRRRMVSHLAERPASVSELAAVLAISKTAIGQHLAVLEEAKLASSTKLGRVRTCQFDPAGLAPLQDWIDYHRQEWNERLNRLDDLISGIVSNEDCA</sequence>
<dbReference type="RefSeq" id="WP_208620980.1">
    <property type="nucleotide sequence ID" value="NZ_PZZN01000003.1"/>
</dbReference>
<dbReference type="Proteomes" id="UP000240996">
    <property type="component" value="Unassembled WGS sequence"/>
</dbReference>